<evidence type="ECO:0000313" key="3">
    <source>
        <dbReference type="Proteomes" id="UP000478052"/>
    </source>
</evidence>
<name>A0A6G0YKQ2_APHCR</name>
<accession>A0A6G0YKQ2</accession>
<sequence>MFIFSWMGTKYVPGVLTCHNDVVLLFYYTLAAIQCPKIFKYKKYVTTIQLIYLLVVLFKLMNYSITLVEVKILLITYLTLFLMISNVNNVMFLMAFKKLYLKILNSKFITNFFLKYTIFLLNINNVCIVLAQFSFALPLGIIAIRNNELISIQ</sequence>
<proteinExistence type="predicted"/>
<comment type="caution">
    <text evidence="2">The sequence shown here is derived from an EMBL/GenBank/DDBJ whole genome shotgun (WGS) entry which is preliminary data.</text>
</comment>
<keyword evidence="1" id="KW-0472">Membrane</keyword>
<feature type="transmembrane region" description="Helical" evidence="1">
    <location>
        <begin position="12"/>
        <end position="33"/>
    </location>
</feature>
<dbReference type="Proteomes" id="UP000478052">
    <property type="component" value="Unassembled WGS sequence"/>
</dbReference>
<keyword evidence="1" id="KW-1133">Transmembrane helix</keyword>
<organism evidence="2 3">
    <name type="scientific">Aphis craccivora</name>
    <name type="common">Cowpea aphid</name>
    <dbReference type="NCBI Taxonomy" id="307492"/>
    <lineage>
        <taxon>Eukaryota</taxon>
        <taxon>Metazoa</taxon>
        <taxon>Ecdysozoa</taxon>
        <taxon>Arthropoda</taxon>
        <taxon>Hexapoda</taxon>
        <taxon>Insecta</taxon>
        <taxon>Pterygota</taxon>
        <taxon>Neoptera</taxon>
        <taxon>Paraneoptera</taxon>
        <taxon>Hemiptera</taxon>
        <taxon>Sternorrhyncha</taxon>
        <taxon>Aphidomorpha</taxon>
        <taxon>Aphidoidea</taxon>
        <taxon>Aphididae</taxon>
        <taxon>Aphidini</taxon>
        <taxon>Aphis</taxon>
        <taxon>Aphis</taxon>
    </lineage>
</organism>
<evidence type="ECO:0000256" key="1">
    <source>
        <dbReference type="SAM" id="Phobius"/>
    </source>
</evidence>
<evidence type="ECO:0000313" key="2">
    <source>
        <dbReference type="EMBL" id="KAF0757748.1"/>
    </source>
</evidence>
<dbReference type="AlphaFoldDB" id="A0A6G0YKQ2"/>
<feature type="transmembrane region" description="Helical" evidence="1">
    <location>
        <begin position="72"/>
        <end position="96"/>
    </location>
</feature>
<feature type="transmembrane region" description="Helical" evidence="1">
    <location>
        <begin position="117"/>
        <end position="144"/>
    </location>
</feature>
<gene>
    <name evidence="2" type="ORF">FWK35_00010726</name>
</gene>
<protein>
    <submittedName>
        <fullName evidence="2">Elongation of very long chain fatty acids protein 4-like</fullName>
    </submittedName>
</protein>
<keyword evidence="3" id="KW-1185">Reference proteome</keyword>
<reference evidence="2 3" key="1">
    <citation type="submission" date="2019-08" db="EMBL/GenBank/DDBJ databases">
        <title>Whole genome of Aphis craccivora.</title>
        <authorList>
            <person name="Voronova N.V."/>
            <person name="Shulinski R.S."/>
            <person name="Bandarenka Y.V."/>
            <person name="Zhorov D.G."/>
            <person name="Warner D."/>
        </authorList>
    </citation>
    <scope>NUCLEOTIDE SEQUENCE [LARGE SCALE GENOMIC DNA]</scope>
    <source>
        <strain evidence="2">180601</strain>
        <tissue evidence="2">Whole Body</tissue>
    </source>
</reference>
<dbReference type="OrthoDB" id="10259681at2759"/>
<dbReference type="EMBL" id="VUJU01003481">
    <property type="protein sequence ID" value="KAF0757748.1"/>
    <property type="molecule type" value="Genomic_DNA"/>
</dbReference>
<keyword evidence="1" id="KW-0812">Transmembrane</keyword>
<feature type="transmembrane region" description="Helical" evidence="1">
    <location>
        <begin position="45"/>
        <end position="66"/>
    </location>
</feature>